<dbReference type="EMBL" id="CADEAL010001297">
    <property type="protein sequence ID" value="CAB1431006.1"/>
    <property type="molecule type" value="Genomic_DNA"/>
</dbReference>
<protein>
    <submittedName>
        <fullName evidence="2">Uncharacterized protein</fullName>
    </submittedName>
</protein>
<evidence type="ECO:0000313" key="3">
    <source>
        <dbReference type="Proteomes" id="UP001153269"/>
    </source>
</evidence>
<dbReference type="Proteomes" id="UP001153269">
    <property type="component" value="Unassembled WGS sequence"/>
</dbReference>
<name>A0A9N7UIX7_PLEPL</name>
<feature type="non-terminal residue" evidence="2">
    <location>
        <position position="67"/>
    </location>
</feature>
<dbReference type="AlphaFoldDB" id="A0A9N7UIX7"/>
<sequence>MLAEVGSRPPGAPCTPPARLAHTVGEVERMLDEELWKMQIKFSPRVPPELLPVPPQFGNRWSERQLA</sequence>
<gene>
    <name evidence="2" type="ORF">PLEPLA_LOCUS19002</name>
</gene>
<proteinExistence type="predicted"/>
<keyword evidence="3" id="KW-1185">Reference proteome</keyword>
<comment type="caution">
    <text evidence="2">The sequence shown here is derived from an EMBL/GenBank/DDBJ whole genome shotgun (WGS) entry which is preliminary data.</text>
</comment>
<evidence type="ECO:0000256" key="1">
    <source>
        <dbReference type="SAM" id="MobiDB-lite"/>
    </source>
</evidence>
<organism evidence="2 3">
    <name type="scientific">Pleuronectes platessa</name>
    <name type="common">European plaice</name>
    <dbReference type="NCBI Taxonomy" id="8262"/>
    <lineage>
        <taxon>Eukaryota</taxon>
        <taxon>Metazoa</taxon>
        <taxon>Chordata</taxon>
        <taxon>Craniata</taxon>
        <taxon>Vertebrata</taxon>
        <taxon>Euteleostomi</taxon>
        <taxon>Actinopterygii</taxon>
        <taxon>Neopterygii</taxon>
        <taxon>Teleostei</taxon>
        <taxon>Neoteleostei</taxon>
        <taxon>Acanthomorphata</taxon>
        <taxon>Carangaria</taxon>
        <taxon>Pleuronectiformes</taxon>
        <taxon>Pleuronectoidei</taxon>
        <taxon>Pleuronectidae</taxon>
        <taxon>Pleuronectes</taxon>
    </lineage>
</organism>
<evidence type="ECO:0000313" key="2">
    <source>
        <dbReference type="EMBL" id="CAB1431006.1"/>
    </source>
</evidence>
<accession>A0A9N7UIX7</accession>
<reference evidence="2" key="1">
    <citation type="submission" date="2020-03" db="EMBL/GenBank/DDBJ databases">
        <authorList>
            <person name="Weist P."/>
        </authorList>
    </citation>
    <scope>NUCLEOTIDE SEQUENCE</scope>
</reference>
<feature type="region of interest" description="Disordered" evidence="1">
    <location>
        <begin position="1"/>
        <end position="20"/>
    </location>
</feature>